<feature type="region of interest" description="Disordered" evidence="1">
    <location>
        <begin position="1"/>
        <end position="55"/>
    </location>
</feature>
<reference evidence="4" key="1">
    <citation type="journal article" date="2019" name="Int. J. Syst. Evol. Microbiol.">
        <title>The Global Catalogue of Microorganisms (GCM) 10K type strain sequencing project: providing services to taxonomists for standard genome sequencing and annotation.</title>
        <authorList>
            <consortium name="The Broad Institute Genomics Platform"/>
            <consortium name="The Broad Institute Genome Sequencing Center for Infectious Disease"/>
            <person name="Wu L."/>
            <person name="Ma J."/>
        </authorList>
    </citation>
    <scope>NUCLEOTIDE SEQUENCE [LARGE SCALE GENOMIC DNA]</scope>
    <source>
        <strain evidence="4">CCUG 59778</strain>
    </source>
</reference>
<gene>
    <name evidence="3" type="ORF">ACFPM7_04935</name>
</gene>
<comment type="caution">
    <text evidence="3">The sequence shown here is derived from an EMBL/GenBank/DDBJ whole genome shotgun (WGS) entry which is preliminary data.</text>
</comment>
<keyword evidence="4" id="KW-1185">Reference proteome</keyword>
<dbReference type="EMBL" id="JBHSKF010000002">
    <property type="protein sequence ID" value="MFC5286388.1"/>
    <property type="molecule type" value="Genomic_DNA"/>
</dbReference>
<dbReference type="Proteomes" id="UP001596157">
    <property type="component" value="Unassembled WGS sequence"/>
</dbReference>
<dbReference type="InterPro" id="IPR014044">
    <property type="entry name" value="CAP_dom"/>
</dbReference>
<dbReference type="Gene3D" id="3.40.33.10">
    <property type="entry name" value="CAP"/>
    <property type="match status" value="1"/>
</dbReference>
<dbReference type="CDD" id="cd05379">
    <property type="entry name" value="CAP_bacterial"/>
    <property type="match status" value="1"/>
</dbReference>
<dbReference type="SUPFAM" id="SSF55797">
    <property type="entry name" value="PR-1-like"/>
    <property type="match status" value="1"/>
</dbReference>
<sequence>MPATTTVTTTEVTTTAAPTTTESAGESTAESTTATTPQPSRTSKPKPAGTPPADNESAVLALVNTERADSGCGPVRWNADLADAARAHSVDMAEQDYFDHTSLDGRSPFDRMRAHGYDSPGGENIAAGQRTPESVMESWMTSPGHRANILNCDYTTLGVGIGKGGSYGVYWTQNFGF</sequence>
<evidence type="ECO:0000256" key="1">
    <source>
        <dbReference type="SAM" id="MobiDB-lite"/>
    </source>
</evidence>
<dbReference type="InterPro" id="IPR035940">
    <property type="entry name" value="CAP_sf"/>
</dbReference>
<evidence type="ECO:0000259" key="2">
    <source>
        <dbReference type="Pfam" id="PF00188"/>
    </source>
</evidence>
<proteinExistence type="predicted"/>
<dbReference type="PANTHER" id="PTHR31157">
    <property type="entry name" value="SCP DOMAIN-CONTAINING PROTEIN"/>
    <property type="match status" value="1"/>
</dbReference>
<feature type="domain" description="SCP" evidence="2">
    <location>
        <begin position="60"/>
        <end position="175"/>
    </location>
</feature>
<evidence type="ECO:0000313" key="4">
    <source>
        <dbReference type="Proteomes" id="UP001596157"/>
    </source>
</evidence>
<accession>A0ABW0EG85</accession>
<protein>
    <submittedName>
        <fullName evidence="3">CAP domain-containing protein</fullName>
    </submittedName>
</protein>
<dbReference type="RefSeq" id="WP_378244278.1">
    <property type="nucleotide sequence ID" value="NZ_JBHSKF010000002.1"/>
</dbReference>
<feature type="compositionally biased region" description="Low complexity" evidence="1">
    <location>
        <begin position="1"/>
        <end position="40"/>
    </location>
</feature>
<organism evidence="3 4">
    <name type="scientific">Actinokineospora guangxiensis</name>
    <dbReference type="NCBI Taxonomy" id="1490288"/>
    <lineage>
        <taxon>Bacteria</taxon>
        <taxon>Bacillati</taxon>
        <taxon>Actinomycetota</taxon>
        <taxon>Actinomycetes</taxon>
        <taxon>Pseudonocardiales</taxon>
        <taxon>Pseudonocardiaceae</taxon>
        <taxon>Actinokineospora</taxon>
    </lineage>
</organism>
<name>A0ABW0EG85_9PSEU</name>
<dbReference type="Pfam" id="PF00188">
    <property type="entry name" value="CAP"/>
    <property type="match status" value="1"/>
</dbReference>
<dbReference type="PANTHER" id="PTHR31157:SF1">
    <property type="entry name" value="SCP DOMAIN-CONTAINING PROTEIN"/>
    <property type="match status" value="1"/>
</dbReference>
<evidence type="ECO:0000313" key="3">
    <source>
        <dbReference type="EMBL" id="MFC5286388.1"/>
    </source>
</evidence>